<evidence type="ECO:0000256" key="6">
    <source>
        <dbReference type="ARBA" id="ARBA00023136"/>
    </source>
</evidence>
<comment type="similarity">
    <text evidence="2">Belongs to the SLC13A/DASS transporter (TC 2.A.47) family. NADC subfamily.</text>
</comment>
<dbReference type="PANTHER" id="PTHR10283:SF82">
    <property type="entry name" value="SOLUTE CARRIER FAMILY 13 MEMBER 2"/>
    <property type="match status" value="1"/>
</dbReference>
<keyword evidence="11" id="KW-1185">Reference proteome</keyword>
<feature type="transmembrane region" description="Helical" evidence="9">
    <location>
        <begin position="210"/>
        <end position="230"/>
    </location>
</feature>
<gene>
    <name evidence="10" type="primary">Slc13a2</name>
    <name evidence="10" type="ORF">GRAVAR_R03099</name>
</gene>
<organism evidence="10 11">
    <name type="scientific">Grallaria varia</name>
    <name type="common">variegated antpitta</name>
    <dbReference type="NCBI Taxonomy" id="117165"/>
    <lineage>
        <taxon>Eukaryota</taxon>
        <taxon>Metazoa</taxon>
        <taxon>Chordata</taxon>
        <taxon>Craniata</taxon>
        <taxon>Vertebrata</taxon>
        <taxon>Euteleostomi</taxon>
        <taxon>Archelosauria</taxon>
        <taxon>Archosauria</taxon>
        <taxon>Dinosauria</taxon>
        <taxon>Saurischia</taxon>
        <taxon>Theropoda</taxon>
        <taxon>Coelurosauria</taxon>
        <taxon>Aves</taxon>
        <taxon>Neognathae</taxon>
        <taxon>Neoaves</taxon>
        <taxon>Telluraves</taxon>
        <taxon>Australaves</taxon>
        <taxon>Passeriformes</taxon>
        <taxon>Formicariidae</taxon>
        <taxon>Grallaria</taxon>
    </lineage>
</organism>
<feature type="transmembrane region" description="Helical" evidence="9">
    <location>
        <begin position="471"/>
        <end position="492"/>
    </location>
</feature>
<feature type="transmembrane region" description="Helical" evidence="9">
    <location>
        <begin position="530"/>
        <end position="548"/>
    </location>
</feature>
<evidence type="ECO:0000256" key="2">
    <source>
        <dbReference type="ARBA" id="ARBA00006772"/>
    </source>
</evidence>
<feature type="non-terminal residue" evidence="10">
    <location>
        <position position="564"/>
    </location>
</feature>
<evidence type="ECO:0000313" key="11">
    <source>
        <dbReference type="Proteomes" id="UP000591535"/>
    </source>
</evidence>
<feature type="transmembrane region" description="Helical" evidence="9">
    <location>
        <begin position="357"/>
        <end position="374"/>
    </location>
</feature>
<protein>
    <submittedName>
        <fullName evidence="10">S13A2 protein</fullName>
    </submittedName>
</protein>
<dbReference type="InterPro" id="IPR001898">
    <property type="entry name" value="SLC13A/DASS"/>
</dbReference>
<dbReference type="GO" id="GO:0071285">
    <property type="term" value="P:cellular response to lithium ion"/>
    <property type="evidence" value="ECO:0007669"/>
    <property type="project" value="TreeGrafter"/>
</dbReference>
<evidence type="ECO:0000313" key="10">
    <source>
        <dbReference type="EMBL" id="NXG17289.1"/>
    </source>
</evidence>
<comment type="subcellular location">
    <subcellularLocation>
        <location evidence="1">Membrane</location>
        <topology evidence="1">Multi-pass membrane protein</topology>
    </subcellularLocation>
</comment>
<keyword evidence="7" id="KW-0739">Sodium transport</keyword>
<evidence type="ECO:0000256" key="5">
    <source>
        <dbReference type="ARBA" id="ARBA00022989"/>
    </source>
</evidence>
<dbReference type="GO" id="GO:0017153">
    <property type="term" value="F:sodium:dicarboxylate symporter activity"/>
    <property type="evidence" value="ECO:0007669"/>
    <property type="project" value="TreeGrafter"/>
</dbReference>
<feature type="transmembrane region" description="Helical" evidence="9">
    <location>
        <begin position="498"/>
        <end position="518"/>
    </location>
</feature>
<dbReference type="CDD" id="cd01115">
    <property type="entry name" value="SLC13_permease"/>
    <property type="match status" value="1"/>
</dbReference>
<feature type="compositionally biased region" description="Basic and acidic residues" evidence="8">
    <location>
        <begin position="176"/>
        <end position="188"/>
    </location>
</feature>
<accession>A0A7K8ZR96</accession>
<evidence type="ECO:0000256" key="9">
    <source>
        <dbReference type="SAM" id="Phobius"/>
    </source>
</evidence>
<dbReference type="InterPro" id="IPR031312">
    <property type="entry name" value="Na/sul_symport_CS"/>
</dbReference>
<evidence type="ECO:0000256" key="7">
    <source>
        <dbReference type="ARBA" id="ARBA00023201"/>
    </source>
</evidence>
<evidence type="ECO:0000256" key="8">
    <source>
        <dbReference type="SAM" id="MobiDB-lite"/>
    </source>
</evidence>
<dbReference type="PROSITE" id="PS01271">
    <property type="entry name" value="NA_SULFATE"/>
    <property type="match status" value="1"/>
</dbReference>
<feature type="transmembrane region" description="Helical" evidence="9">
    <location>
        <begin position="55"/>
        <end position="73"/>
    </location>
</feature>
<dbReference type="PANTHER" id="PTHR10283">
    <property type="entry name" value="SOLUTE CARRIER FAMILY 13 MEMBER"/>
    <property type="match status" value="1"/>
</dbReference>
<dbReference type="Pfam" id="PF00939">
    <property type="entry name" value="Na_sulph_symp"/>
    <property type="match status" value="1"/>
</dbReference>
<feature type="transmembrane region" description="Helical" evidence="9">
    <location>
        <begin position="85"/>
        <end position="106"/>
    </location>
</feature>
<reference evidence="10 11" key="1">
    <citation type="submission" date="2019-09" db="EMBL/GenBank/DDBJ databases">
        <title>Bird 10,000 Genomes (B10K) Project - Family phase.</title>
        <authorList>
            <person name="Zhang G."/>
        </authorList>
    </citation>
    <scope>NUCLEOTIDE SEQUENCE [LARGE SCALE GENOMIC DNA]</scope>
    <source>
        <strain evidence="10">B10K-DU-001-02</strain>
        <tissue evidence="10">Muscle</tissue>
    </source>
</reference>
<keyword evidence="4 9" id="KW-0812">Transmembrane</keyword>
<feature type="transmembrane region" description="Helical" evidence="9">
    <location>
        <begin position="319"/>
        <end position="337"/>
    </location>
</feature>
<dbReference type="Proteomes" id="UP000591535">
    <property type="component" value="Unassembled WGS sequence"/>
</dbReference>
<keyword evidence="7" id="KW-0406">Ion transport</keyword>
<comment type="caution">
    <text evidence="10">The sequence shown here is derived from an EMBL/GenBank/DDBJ whole genome shotgun (WGS) entry which is preliminary data.</text>
</comment>
<name>A0A7K8ZR96_9PASS</name>
<feature type="transmembrane region" description="Helical" evidence="9">
    <location>
        <begin position="250"/>
        <end position="275"/>
    </location>
</feature>
<dbReference type="AlphaFoldDB" id="A0A7K8ZR96"/>
<feature type="region of interest" description="Disordered" evidence="8">
    <location>
        <begin position="155"/>
        <end position="188"/>
    </location>
</feature>
<dbReference type="GO" id="GO:0015141">
    <property type="term" value="F:succinate transmembrane transporter activity"/>
    <property type="evidence" value="ECO:0007669"/>
    <property type="project" value="TreeGrafter"/>
</dbReference>
<keyword evidence="7" id="KW-0915">Sodium</keyword>
<keyword evidence="5 9" id="KW-1133">Transmembrane helix</keyword>
<dbReference type="GO" id="GO:0005886">
    <property type="term" value="C:plasma membrane"/>
    <property type="evidence" value="ECO:0007669"/>
    <property type="project" value="TreeGrafter"/>
</dbReference>
<keyword evidence="3" id="KW-0813">Transport</keyword>
<feature type="transmembrane region" description="Helical" evidence="9">
    <location>
        <begin position="6"/>
        <end position="34"/>
    </location>
</feature>
<dbReference type="GO" id="GO:0015138">
    <property type="term" value="F:fumarate transmembrane transporter activity"/>
    <property type="evidence" value="ECO:0007669"/>
    <property type="project" value="TreeGrafter"/>
</dbReference>
<sequence>QEAECGFVIIVMALYWCTEALPLAVTALLPVLLFPLMNIMDSTTVCREYLKDTNMLFIGGLLMAIAIENWNLHKRVALRVLLLTGVRPALLLMGFMVVTAFLSMWISNTATTAMMVPIAQAVLDQLHRSELESSTAGPASENINKGFELQEETATPVSSKEGFELQEEPATPVSSKETEEKDNADILTIEEDKKRNEALLEKKHKKLCKGMSLSICYSASIGGIATLTGTTPNLVLQGQVDELFPGNGGVINFASWFSFAFPTMVVLLVLAWMWLQILYLGFNFKENFACDANPSAKAKEKQAYAIIKEENKKLGRMKFAEIEVLILFVLLVVLWFTREPGFIPGWATVLFNKDKSYVTDATVAIFISVLLFILPSDFSNNTQTGGGSKFRAPPPLLDWKVVHEKMPWNIVFLLGGGFALAKGSEESGLSAWLGTKLTPLQQIPHPAIALLLCLLIATFTECTSNVATTTLFLPILASMAEAICLNPLYVMLPCTLSASLAFMLPVATPPNAIVFSYGQLRVIDMAKAGIVLNILGVLTITLAINTWASSLFQLQTFPSWANRT</sequence>
<evidence type="ECO:0000256" key="4">
    <source>
        <dbReference type="ARBA" id="ARBA00022692"/>
    </source>
</evidence>
<dbReference type="GO" id="GO:0015139">
    <property type="term" value="F:alpha-ketoglutarate transmembrane transporter activity"/>
    <property type="evidence" value="ECO:0007669"/>
    <property type="project" value="TreeGrafter"/>
</dbReference>
<evidence type="ECO:0000256" key="3">
    <source>
        <dbReference type="ARBA" id="ARBA00022448"/>
    </source>
</evidence>
<proteinExistence type="inferred from homology"/>
<feature type="non-terminal residue" evidence="10">
    <location>
        <position position="1"/>
    </location>
</feature>
<keyword evidence="6 9" id="KW-0472">Membrane</keyword>
<dbReference type="EMBL" id="VWZG01004227">
    <property type="protein sequence ID" value="NXG17289.1"/>
    <property type="molecule type" value="Genomic_DNA"/>
</dbReference>
<evidence type="ECO:0000256" key="1">
    <source>
        <dbReference type="ARBA" id="ARBA00004141"/>
    </source>
</evidence>